<dbReference type="Pfam" id="PF00069">
    <property type="entry name" value="Pkinase"/>
    <property type="match status" value="1"/>
</dbReference>
<sequence length="132" mass="14940">MKRTPTVTLSAPFIDIDELEFTDNVLGLSKMCDLWSSSLLNTTVGNHFQGTPLYMAPEILLDNCPTSTHSDTWSMACYFVELFSEKSVLDVKPTFSVPNLRQLVRVQKKPTLNEIPMALQSRLSDCFEHEPK</sequence>
<dbReference type="AlphaFoldDB" id="A0AAV7IYY9"/>
<dbReference type="Proteomes" id="UP000826195">
    <property type="component" value="Unassembled WGS sequence"/>
</dbReference>
<accession>A0AAV7IYY9</accession>
<protein>
    <recommendedName>
        <fullName evidence="1">Protein kinase domain-containing protein</fullName>
    </recommendedName>
</protein>
<dbReference type="EMBL" id="JAHXZJ010000374">
    <property type="protein sequence ID" value="KAH0561099.1"/>
    <property type="molecule type" value="Genomic_DNA"/>
</dbReference>
<proteinExistence type="predicted"/>
<comment type="caution">
    <text evidence="2">The sequence shown here is derived from an EMBL/GenBank/DDBJ whole genome shotgun (WGS) entry which is preliminary data.</text>
</comment>
<dbReference type="GO" id="GO:0004672">
    <property type="term" value="F:protein kinase activity"/>
    <property type="evidence" value="ECO:0007669"/>
    <property type="project" value="InterPro"/>
</dbReference>
<keyword evidence="3" id="KW-1185">Reference proteome</keyword>
<evidence type="ECO:0000313" key="2">
    <source>
        <dbReference type="EMBL" id="KAH0561099.1"/>
    </source>
</evidence>
<gene>
    <name evidence="2" type="ORF">KQX54_012925</name>
</gene>
<reference evidence="2 3" key="1">
    <citation type="journal article" date="2021" name="J. Hered.">
        <title>A chromosome-level genome assembly of the parasitoid wasp, Cotesia glomerata (Hymenoptera: Braconidae).</title>
        <authorList>
            <person name="Pinto B.J."/>
            <person name="Weis J.J."/>
            <person name="Gamble T."/>
            <person name="Ode P.J."/>
            <person name="Paul R."/>
            <person name="Zaspel J.M."/>
        </authorList>
    </citation>
    <scope>NUCLEOTIDE SEQUENCE [LARGE SCALE GENOMIC DNA]</scope>
    <source>
        <strain evidence="2">CgM1</strain>
    </source>
</reference>
<evidence type="ECO:0000313" key="3">
    <source>
        <dbReference type="Proteomes" id="UP000826195"/>
    </source>
</evidence>
<dbReference type="PROSITE" id="PS50011">
    <property type="entry name" value="PROTEIN_KINASE_DOM"/>
    <property type="match status" value="1"/>
</dbReference>
<organism evidence="2 3">
    <name type="scientific">Cotesia glomerata</name>
    <name type="common">Lepidopteran parasitic wasp</name>
    <name type="synonym">Apanteles glomeratus</name>
    <dbReference type="NCBI Taxonomy" id="32391"/>
    <lineage>
        <taxon>Eukaryota</taxon>
        <taxon>Metazoa</taxon>
        <taxon>Ecdysozoa</taxon>
        <taxon>Arthropoda</taxon>
        <taxon>Hexapoda</taxon>
        <taxon>Insecta</taxon>
        <taxon>Pterygota</taxon>
        <taxon>Neoptera</taxon>
        <taxon>Endopterygota</taxon>
        <taxon>Hymenoptera</taxon>
        <taxon>Apocrita</taxon>
        <taxon>Ichneumonoidea</taxon>
        <taxon>Braconidae</taxon>
        <taxon>Microgastrinae</taxon>
        <taxon>Cotesia</taxon>
    </lineage>
</organism>
<dbReference type="Gene3D" id="1.10.510.10">
    <property type="entry name" value="Transferase(Phosphotransferase) domain 1"/>
    <property type="match status" value="1"/>
</dbReference>
<name>A0AAV7IYY9_COTGL</name>
<dbReference type="GO" id="GO:0005524">
    <property type="term" value="F:ATP binding"/>
    <property type="evidence" value="ECO:0007669"/>
    <property type="project" value="InterPro"/>
</dbReference>
<evidence type="ECO:0000259" key="1">
    <source>
        <dbReference type="PROSITE" id="PS50011"/>
    </source>
</evidence>
<feature type="domain" description="Protein kinase" evidence="1">
    <location>
        <begin position="1"/>
        <end position="132"/>
    </location>
</feature>
<dbReference type="InterPro" id="IPR000719">
    <property type="entry name" value="Prot_kinase_dom"/>
</dbReference>
<dbReference type="SUPFAM" id="SSF56112">
    <property type="entry name" value="Protein kinase-like (PK-like)"/>
    <property type="match status" value="1"/>
</dbReference>
<dbReference type="InterPro" id="IPR011009">
    <property type="entry name" value="Kinase-like_dom_sf"/>
</dbReference>